<proteinExistence type="inferred from homology"/>
<dbReference type="SUPFAM" id="SSF52540">
    <property type="entry name" value="P-loop containing nucleoside triphosphate hydrolases"/>
    <property type="match status" value="1"/>
</dbReference>
<dbReference type="Proteomes" id="UP000305131">
    <property type="component" value="Unassembled WGS sequence"/>
</dbReference>
<dbReference type="InterPro" id="IPR003593">
    <property type="entry name" value="AAA+_ATPase"/>
</dbReference>
<dbReference type="OrthoDB" id="9802264at2"/>
<dbReference type="SMART" id="SM00382">
    <property type="entry name" value="AAA"/>
    <property type="match status" value="1"/>
</dbReference>
<dbReference type="GeneID" id="95773593"/>
<evidence type="ECO:0000256" key="3">
    <source>
        <dbReference type="ARBA" id="ARBA00022448"/>
    </source>
</evidence>
<dbReference type="InterPro" id="IPR050086">
    <property type="entry name" value="MetN_ABC_transporter-like"/>
</dbReference>
<dbReference type="CDD" id="cd03262">
    <property type="entry name" value="ABC_HisP_GlnQ"/>
    <property type="match status" value="1"/>
</dbReference>
<dbReference type="InterPro" id="IPR030679">
    <property type="entry name" value="ABC_ATPase_HisP-typ"/>
</dbReference>
<evidence type="ECO:0000313" key="11">
    <source>
        <dbReference type="Proteomes" id="UP000305131"/>
    </source>
</evidence>
<dbReference type="InterPro" id="IPR027417">
    <property type="entry name" value="P-loop_NTPase"/>
</dbReference>
<comment type="subcellular location">
    <subcellularLocation>
        <location evidence="1">Cell membrane</location>
        <topology evidence="1">Peripheral membrane protein</topology>
    </subcellularLocation>
</comment>
<accession>A0A6C1KRS1</accession>
<comment type="similarity">
    <text evidence="2">Belongs to the ABC transporter superfamily.</text>
</comment>
<dbReference type="PROSITE" id="PS50893">
    <property type="entry name" value="ABC_TRANSPORTER_2"/>
    <property type="match status" value="1"/>
</dbReference>
<keyword evidence="4" id="KW-1003">Cell membrane</keyword>
<keyword evidence="8" id="KW-0472">Membrane</keyword>
<protein>
    <submittedName>
        <fullName evidence="10">Amino acid ABC transporter ATP-binding protein</fullName>
    </submittedName>
</protein>
<dbReference type="AlphaFoldDB" id="A0A6C1KRS1"/>
<evidence type="ECO:0000256" key="7">
    <source>
        <dbReference type="ARBA" id="ARBA00022970"/>
    </source>
</evidence>
<keyword evidence="6 10" id="KW-0067">ATP-binding</keyword>
<keyword evidence="5" id="KW-0547">Nucleotide-binding</keyword>
<reference evidence="10 11" key="1">
    <citation type="submission" date="2019-05" db="EMBL/GenBank/DDBJ databases">
        <authorList>
            <person name="Zhou X."/>
        </authorList>
    </citation>
    <scope>NUCLEOTIDE SEQUENCE [LARGE SCALE GENOMIC DNA]</scope>
    <source>
        <strain evidence="10 11">DSM 432</strain>
    </source>
</reference>
<evidence type="ECO:0000256" key="5">
    <source>
        <dbReference type="ARBA" id="ARBA00022741"/>
    </source>
</evidence>
<dbReference type="PROSITE" id="PS00211">
    <property type="entry name" value="ABC_TRANSPORTER_1"/>
    <property type="match status" value="1"/>
</dbReference>
<name>A0A6C1KRS1_XANAU</name>
<evidence type="ECO:0000256" key="2">
    <source>
        <dbReference type="ARBA" id="ARBA00005417"/>
    </source>
</evidence>
<organism evidence="10 11">
    <name type="scientific">Xanthobacter autotrophicus</name>
    <dbReference type="NCBI Taxonomy" id="280"/>
    <lineage>
        <taxon>Bacteria</taxon>
        <taxon>Pseudomonadati</taxon>
        <taxon>Pseudomonadota</taxon>
        <taxon>Alphaproteobacteria</taxon>
        <taxon>Hyphomicrobiales</taxon>
        <taxon>Xanthobacteraceae</taxon>
        <taxon>Xanthobacter</taxon>
    </lineage>
</organism>
<feature type="domain" description="ABC transporter" evidence="9">
    <location>
        <begin position="9"/>
        <end position="243"/>
    </location>
</feature>
<evidence type="ECO:0000256" key="8">
    <source>
        <dbReference type="ARBA" id="ARBA00023136"/>
    </source>
</evidence>
<evidence type="ECO:0000256" key="4">
    <source>
        <dbReference type="ARBA" id="ARBA00022475"/>
    </source>
</evidence>
<dbReference type="GO" id="GO:0016887">
    <property type="term" value="F:ATP hydrolysis activity"/>
    <property type="evidence" value="ECO:0007669"/>
    <property type="project" value="InterPro"/>
</dbReference>
<dbReference type="EMBL" id="VAUP01000022">
    <property type="protein sequence ID" value="TLX42806.1"/>
    <property type="molecule type" value="Genomic_DNA"/>
</dbReference>
<dbReference type="PANTHER" id="PTHR43166">
    <property type="entry name" value="AMINO ACID IMPORT ATP-BINDING PROTEIN"/>
    <property type="match status" value="1"/>
</dbReference>
<dbReference type="Gene3D" id="3.40.50.300">
    <property type="entry name" value="P-loop containing nucleotide triphosphate hydrolases"/>
    <property type="match status" value="1"/>
</dbReference>
<dbReference type="GO" id="GO:0005886">
    <property type="term" value="C:plasma membrane"/>
    <property type="evidence" value="ECO:0007669"/>
    <property type="project" value="UniProtKB-SubCell"/>
</dbReference>
<dbReference type="Pfam" id="PF00005">
    <property type="entry name" value="ABC_tran"/>
    <property type="match status" value="1"/>
</dbReference>
<dbReference type="PANTHER" id="PTHR43166:SF9">
    <property type="entry name" value="GLUTAMATE_ASPARTATE IMPORT ATP-BINDING PROTEIN GLTL"/>
    <property type="match status" value="1"/>
</dbReference>
<dbReference type="GO" id="GO:0005524">
    <property type="term" value="F:ATP binding"/>
    <property type="evidence" value="ECO:0007669"/>
    <property type="project" value="UniProtKB-KW"/>
</dbReference>
<keyword evidence="3" id="KW-0813">Transport</keyword>
<dbReference type="InterPro" id="IPR003439">
    <property type="entry name" value="ABC_transporter-like_ATP-bd"/>
</dbReference>
<evidence type="ECO:0000313" key="10">
    <source>
        <dbReference type="EMBL" id="TLX42806.1"/>
    </source>
</evidence>
<dbReference type="InterPro" id="IPR017871">
    <property type="entry name" value="ABC_transporter-like_CS"/>
</dbReference>
<sequence length="246" mass="26699">MTSPAAPLVRFKNVEKNFGALQVLKGITLDVAPGQVVALIGRSGSGKSTALRCVNGLEMINGGELEVCGRKLHAGKVDLLELRKDVGIVFQSYNLFPHLTVEENITLAPRKVRRIGKAEARDIAAEVLEEVGLSEKAQAYPEQLSGGQQQRVAIARSLAMRPKLILFDEVTSALDPELTGEVLKVIERLAREGMTMMLVTHEMAFARSVANTVVFMHQGRVWETGPGAMLANPVTDELRQFVGSGL</sequence>
<keyword evidence="7" id="KW-0029">Amino-acid transport</keyword>
<evidence type="ECO:0000259" key="9">
    <source>
        <dbReference type="PROSITE" id="PS50893"/>
    </source>
</evidence>
<dbReference type="RefSeq" id="WP_138399167.1">
    <property type="nucleotide sequence ID" value="NZ_JBAFVI010000002.1"/>
</dbReference>
<evidence type="ECO:0000256" key="6">
    <source>
        <dbReference type="ARBA" id="ARBA00022840"/>
    </source>
</evidence>
<gene>
    <name evidence="10" type="ORF">FBQ73_09030</name>
</gene>
<dbReference type="GO" id="GO:0015424">
    <property type="term" value="F:ABC-type amino acid transporter activity"/>
    <property type="evidence" value="ECO:0007669"/>
    <property type="project" value="InterPro"/>
</dbReference>
<comment type="caution">
    <text evidence="10">The sequence shown here is derived from an EMBL/GenBank/DDBJ whole genome shotgun (WGS) entry which is preliminary data.</text>
</comment>
<evidence type="ECO:0000256" key="1">
    <source>
        <dbReference type="ARBA" id="ARBA00004202"/>
    </source>
</evidence>
<dbReference type="PIRSF" id="PIRSF039085">
    <property type="entry name" value="ABC_ATPase_HisP"/>
    <property type="match status" value="1"/>
</dbReference>